<keyword evidence="3" id="KW-1185">Reference proteome</keyword>
<dbReference type="Proteomes" id="UP000618319">
    <property type="component" value="Unassembled WGS sequence"/>
</dbReference>
<evidence type="ECO:0000256" key="1">
    <source>
        <dbReference type="SAM" id="Phobius"/>
    </source>
</evidence>
<evidence type="ECO:0000313" key="2">
    <source>
        <dbReference type="EMBL" id="MBE8722025.1"/>
    </source>
</evidence>
<protein>
    <submittedName>
        <fullName evidence="2">Uncharacterized protein</fullName>
    </submittedName>
</protein>
<gene>
    <name evidence="2" type="ORF">C4F40_14945</name>
</gene>
<organism evidence="2 3">
    <name type="scientific">Sphingobacterium pedocola</name>
    <dbReference type="NCBI Taxonomy" id="2082722"/>
    <lineage>
        <taxon>Bacteria</taxon>
        <taxon>Pseudomonadati</taxon>
        <taxon>Bacteroidota</taxon>
        <taxon>Sphingobacteriia</taxon>
        <taxon>Sphingobacteriales</taxon>
        <taxon>Sphingobacteriaceae</taxon>
        <taxon>Sphingobacterium</taxon>
    </lineage>
</organism>
<keyword evidence="1" id="KW-0812">Transmembrane</keyword>
<name>A0ABR9T9J6_9SPHI</name>
<proteinExistence type="predicted"/>
<keyword evidence="1" id="KW-1133">Transmembrane helix</keyword>
<dbReference type="EMBL" id="PSKQ01000022">
    <property type="protein sequence ID" value="MBE8722025.1"/>
    <property type="molecule type" value="Genomic_DNA"/>
</dbReference>
<comment type="caution">
    <text evidence="2">The sequence shown here is derived from an EMBL/GenBank/DDBJ whole genome shotgun (WGS) entry which is preliminary data.</text>
</comment>
<evidence type="ECO:0000313" key="3">
    <source>
        <dbReference type="Proteomes" id="UP000618319"/>
    </source>
</evidence>
<sequence length="80" mass="9086">MKRKQLNTIGLLGGGILIVAGLFYLILRTETYGCVIQFIDANDTTKVFTVRGKCRNDSSTTEQNRWFENALYDLDTFSTE</sequence>
<keyword evidence="1" id="KW-0472">Membrane</keyword>
<dbReference type="RefSeq" id="WP_196939938.1">
    <property type="nucleotide sequence ID" value="NZ_MU158690.1"/>
</dbReference>
<feature type="transmembrane region" description="Helical" evidence="1">
    <location>
        <begin position="9"/>
        <end position="27"/>
    </location>
</feature>
<reference evidence="2 3" key="1">
    <citation type="submission" date="2018-02" db="EMBL/GenBank/DDBJ databases">
        <title>Sphingobacterium KA21.</title>
        <authorList>
            <person name="Vasarhelyi B.M."/>
            <person name="Deshmukh S."/>
            <person name="Balint B."/>
            <person name="Kukolya J."/>
        </authorList>
    </citation>
    <scope>NUCLEOTIDE SEQUENCE [LARGE SCALE GENOMIC DNA]</scope>
    <source>
        <strain evidence="2 3">Ka21</strain>
    </source>
</reference>
<accession>A0ABR9T9J6</accession>